<gene>
    <name evidence="2" type="ORF">GSOID_T00030276001</name>
</gene>
<reference evidence="2" key="1">
    <citation type="journal article" date="2010" name="Science">
        <title>Plasticity of animal genome architecture unmasked by rapid evolution of a pelagic tunicate.</title>
        <authorList>
            <person name="Denoeud F."/>
            <person name="Henriet S."/>
            <person name="Mungpakdee S."/>
            <person name="Aury J.M."/>
            <person name="Da Silva C."/>
            <person name="Brinkmann H."/>
            <person name="Mikhaleva J."/>
            <person name="Olsen L.C."/>
            <person name="Jubin C."/>
            <person name="Canestro C."/>
            <person name="Bouquet J.M."/>
            <person name="Danks G."/>
            <person name="Poulain J."/>
            <person name="Campsteijn C."/>
            <person name="Adamski M."/>
            <person name="Cross I."/>
            <person name="Yadetie F."/>
            <person name="Muffato M."/>
            <person name="Louis A."/>
            <person name="Butcher S."/>
            <person name="Tsagkogeorga G."/>
            <person name="Konrad A."/>
            <person name="Singh S."/>
            <person name="Jensen M.F."/>
            <person name="Cong E.H."/>
            <person name="Eikeseth-Otteraa H."/>
            <person name="Noel B."/>
            <person name="Anthouard V."/>
            <person name="Porcel B.M."/>
            <person name="Kachouri-Lafond R."/>
            <person name="Nishino A."/>
            <person name="Ugolini M."/>
            <person name="Chourrout P."/>
            <person name="Nishida H."/>
            <person name="Aasland R."/>
            <person name="Huzurbazar S."/>
            <person name="Westhof E."/>
            <person name="Delsuc F."/>
            <person name="Lehrach H."/>
            <person name="Reinhardt R."/>
            <person name="Weissenbach J."/>
            <person name="Roy S.W."/>
            <person name="Artiguenave F."/>
            <person name="Postlethwait J.H."/>
            <person name="Manak J.R."/>
            <person name="Thompson E.M."/>
            <person name="Jaillon O."/>
            <person name="Du Pasquier L."/>
            <person name="Boudinot P."/>
            <person name="Liberles D.A."/>
            <person name="Volff J.N."/>
            <person name="Philippe H."/>
            <person name="Lenhard B."/>
            <person name="Roest Crollius H."/>
            <person name="Wincker P."/>
            <person name="Chourrout D."/>
        </authorList>
    </citation>
    <scope>NUCLEOTIDE SEQUENCE [LARGE SCALE GENOMIC DNA]</scope>
</reference>
<dbReference type="EMBL" id="FN654917">
    <property type="protein sequence ID" value="CBY37194.1"/>
    <property type="molecule type" value="Genomic_DNA"/>
</dbReference>
<proteinExistence type="predicted"/>
<accession>E4YNZ6</accession>
<dbReference type="Proteomes" id="UP000011014">
    <property type="component" value="Unassembled WGS sequence"/>
</dbReference>
<protein>
    <submittedName>
        <fullName evidence="2">Uncharacterized protein</fullName>
    </submittedName>
</protein>
<dbReference type="AlphaFoldDB" id="E4YNZ6"/>
<feature type="region of interest" description="Disordered" evidence="1">
    <location>
        <begin position="38"/>
        <end position="60"/>
    </location>
</feature>
<organism evidence="2">
    <name type="scientific">Oikopleura dioica</name>
    <name type="common">Tunicate</name>
    <dbReference type="NCBI Taxonomy" id="34765"/>
    <lineage>
        <taxon>Eukaryota</taxon>
        <taxon>Metazoa</taxon>
        <taxon>Chordata</taxon>
        <taxon>Tunicata</taxon>
        <taxon>Appendicularia</taxon>
        <taxon>Copelata</taxon>
        <taxon>Oikopleuridae</taxon>
        <taxon>Oikopleura</taxon>
    </lineage>
</organism>
<name>E4YNZ6_OIKDI</name>
<evidence type="ECO:0000256" key="1">
    <source>
        <dbReference type="SAM" id="MobiDB-lite"/>
    </source>
</evidence>
<sequence length="70" mass="8334">MLIKKIEEIIEQHCFEWHLFKHLVHQGWKYCKLFSRPRPGPDQKSGPRPGPARPGPKLCNMQKMTNFDEF</sequence>
<evidence type="ECO:0000313" key="2">
    <source>
        <dbReference type="EMBL" id="CBY37194.1"/>
    </source>
</evidence>